<dbReference type="Proteomes" id="UP001165064">
    <property type="component" value="Unassembled WGS sequence"/>
</dbReference>
<comment type="caution">
    <text evidence="1">The sequence shown here is derived from an EMBL/GenBank/DDBJ whole genome shotgun (WGS) entry which is preliminary data.</text>
</comment>
<evidence type="ECO:0000313" key="2">
    <source>
        <dbReference type="Proteomes" id="UP001165064"/>
    </source>
</evidence>
<gene>
    <name evidence="1" type="ORF">Amon02_000747900</name>
</gene>
<name>A0ACB5TC71_AMBMO</name>
<accession>A0ACB5TC71</accession>
<keyword evidence="2" id="KW-1185">Reference proteome</keyword>
<proteinExistence type="predicted"/>
<dbReference type="EMBL" id="BSXS01006231">
    <property type="protein sequence ID" value="GME85246.1"/>
    <property type="molecule type" value="Genomic_DNA"/>
</dbReference>
<organism evidence="1 2">
    <name type="scientific">Ambrosiozyma monospora</name>
    <name type="common">Yeast</name>
    <name type="synonym">Endomycopsis monosporus</name>
    <dbReference type="NCBI Taxonomy" id="43982"/>
    <lineage>
        <taxon>Eukaryota</taxon>
        <taxon>Fungi</taxon>
        <taxon>Dikarya</taxon>
        <taxon>Ascomycota</taxon>
        <taxon>Saccharomycotina</taxon>
        <taxon>Pichiomycetes</taxon>
        <taxon>Pichiales</taxon>
        <taxon>Pichiaceae</taxon>
        <taxon>Ambrosiozyma</taxon>
    </lineage>
</organism>
<protein>
    <submittedName>
        <fullName evidence="1">Unnamed protein product</fullName>
    </submittedName>
</protein>
<sequence length="325" mass="34674">MSPISKQQQQTQLDSFVDNNSTHYSVKSRRSSSDDSRSVSKSSNHNNSNSNAIRSQEMQTSNSESRSHHSLGLLKQAATASSEHRNSASQRSLPKGKKIRRATSHSIFKFFGSRRESELPDSPTTASFSGKLGRSSDPTSSLPNYNYDISTTQSQPDPQQQRQRQQQQQQLQQLQVSQGQIPHPQSISASLASIESEVDPNILNIQHQLSDFDDLSSITNVVNNDTPNTSNTNNGGGNGGSISVPMGRIGSSISVVDPLSKPSSSGGWRAPDSWKVKASVVDTGDQLQTLQGAFSSTFENNNSNGGGGGGGSGSGDGFNGFNGNA</sequence>
<evidence type="ECO:0000313" key="1">
    <source>
        <dbReference type="EMBL" id="GME85246.1"/>
    </source>
</evidence>
<reference evidence="1" key="1">
    <citation type="submission" date="2023-04" db="EMBL/GenBank/DDBJ databases">
        <title>Ambrosiozyma monospora NBRC 10751.</title>
        <authorList>
            <person name="Ichikawa N."/>
            <person name="Sato H."/>
            <person name="Tonouchi N."/>
        </authorList>
    </citation>
    <scope>NUCLEOTIDE SEQUENCE</scope>
    <source>
        <strain evidence="1">NBRC 10751</strain>
    </source>
</reference>